<dbReference type="Proteomes" id="UP000192360">
    <property type="component" value="Unassembled WGS sequence"/>
</dbReference>
<evidence type="ECO:0000313" key="2">
    <source>
        <dbReference type="EMBL" id="SMC60698.1"/>
    </source>
</evidence>
<keyword evidence="3" id="KW-1185">Reference proteome</keyword>
<organism evidence="2 3">
    <name type="scientific">Cellulophaga tyrosinoxydans</name>
    <dbReference type="NCBI Taxonomy" id="504486"/>
    <lineage>
        <taxon>Bacteria</taxon>
        <taxon>Pseudomonadati</taxon>
        <taxon>Bacteroidota</taxon>
        <taxon>Flavobacteriia</taxon>
        <taxon>Flavobacteriales</taxon>
        <taxon>Flavobacteriaceae</taxon>
        <taxon>Cellulophaga</taxon>
    </lineage>
</organism>
<gene>
    <name evidence="2" type="ORF">SAMN05660703_1979</name>
</gene>
<evidence type="ECO:0000256" key="1">
    <source>
        <dbReference type="SAM" id="SignalP"/>
    </source>
</evidence>
<reference evidence="2 3" key="1">
    <citation type="submission" date="2017-04" db="EMBL/GenBank/DDBJ databases">
        <authorList>
            <person name="Afonso C.L."/>
            <person name="Miller P.J."/>
            <person name="Scott M.A."/>
            <person name="Spackman E."/>
            <person name="Goraichik I."/>
            <person name="Dimitrov K.M."/>
            <person name="Suarez D.L."/>
            <person name="Swayne D.E."/>
        </authorList>
    </citation>
    <scope>NUCLEOTIDE SEQUENCE [LARGE SCALE GENOMIC DNA]</scope>
    <source>
        <strain evidence="2 3">DSM 21164</strain>
    </source>
</reference>
<sequence>MRKSSLFLVAAMLLFAGSIFANDVKSEDNPRKKLSTQIAELLRDNSIVVQGEEVATVLFTINEEKEIVVLSVKTDSGKLEQFVKGRLNYQKVTLEDYREGRTYSLPVRVSE</sequence>
<dbReference type="STRING" id="504486.SAMN05660703_1979"/>
<protein>
    <submittedName>
        <fullName evidence="2">Uncharacterized protein</fullName>
    </submittedName>
</protein>
<proteinExistence type="predicted"/>
<dbReference type="EMBL" id="FWXO01000003">
    <property type="protein sequence ID" value="SMC60698.1"/>
    <property type="molecule type" value="Genomic_DNA"/>
</dbReference>
<dbReference type="AlphaFoldDB" id="A0A1W2AKB6"/>
<feature type="signal peptide" evidence="1">
    <location>
        <begin position="1"/>
        <end position="21"/>
    </location>
</feature>
<dbReference type="RefSeq" id="WP_084061329.1">
    <property type="nucleotide sequence ID" value="NZ_FWXO01000003.1"/>
</dbReference>
<accession>A0A1W2AKB6</accession>
<name>A0A1W2AKB6_9FLAO</name>
<feature type="chain" id="PRO_5013388988" evidence="1">
    <location>
        <begin position="22"/>
        <end position="111"/>
    </location>
</feature>
<keyword evidence="1" id="KW-0732">Signal</keyword>
<evidence type="ECO:0000313" key="3">
    <source>
        <dbReference type="Proteomes" id="UP000192360"/>
    </source>
</evidence>
<dbReference type="OrthoDB" id="1376285at2"/>